<sequence length="404" mass="45038">MTERVVRPAWSPAEPGSIEALQVVYKVAERCNINCTYCYYFNMGEETAFDRPSLASGDVTEALARWIAQGCEELRIPCAKIAFHGGEPTLIGVRRFGEACRRLREIIEPVASVLLSIQTNGTLLDDQWIAAFAEHGVAVGVSIDGPQAVNDRFRLDRHGRSSFGRTEDAIRRLVAAHGPGTPLPSTVSVMHGDNDYREVYRYLRALGVRDMTFLLPDRNADDVEFISSGAAKQYGSCLSDLFHAWFSEDNTDVHIRFVDQMLDHFRPDVAPGQAFRRPRKENQVVIARSDGTVAIDDTFIPALGWYSGTPVCSTGDTSLREFLAEPVFLEVEETFNTLPGGCAGCRWRQVCRGGDLENRFSKRNGFDNPSVYCDAYKVMYQYVCDELVRNGYPGELITAKFGNA</sequence>
<comment type="caution">
    <text evidence="8">The sequence shown here is derived from an EMBL/GenBank/DDBJ whole genome shotgun (WGS) entry which is preliminary data.</text>
</comment>
<dbReference type="PROSITE" id="PS51918">
    <property type="entry name" value="RADICAL_SAM"/>
    <property type="match status" value="1"/>
</dbReference>
<comment type="cofactor">
    <cofactor evidence="1">
        <name>[4Fe-4S] cluster</name>
        <dbReference type="ChEBI" id="CHEBI:49883"/>
    </cofactor>
</comment>
<evidence type="ECO:0000256" key="6">
    <source>
        <dbReference type="ARBA" id="ARBA00023014"/>
    </source>
</evidence>
<dbReference type="Proteomes" id="UP000568380">
    <property type="component" value="Unassembled WGS sequence"/>
</dbReference>
<gene>
    <name evidence="8" type="ORF">HNR40_007779</name>
</gene>
<dbReference type="InterPro" id="IPR013785">
    <property type="entry name" value="Aldolase_TIM"/>
</dbReference>
<dbReference type="PANTHER" id="PTHR43273">
    <property type="entry name" value="ANAEROBIC SULFATASE-MATURATING ENZYME HOMOLOG ASLB-RELATED"/>
    <property type="match status" value="1"/>
</dbReference>
<dbReference type="InterPro" id="IPR058240">
    <property type="entry name" value="rSAM_sf"/>
</dbReference>
<dbReference type="AlphaFoldDB" id="A0A7W8EK31"/>
<dbReference type="InterPro" id="IPR023867">
    <property type="entry name" value="Sulphatase_maturase_rSAM"/>
</dbReference>
<dbReference type="SUPFAM" id="SSF102114">
    <property type="entry name" value="Radical SAM enzymes"/>
    <property type="match status" value="1"/>
</dbReference>
<feature type="domain" description="Radical SAM core" evidence="7">
    <location>
        <begin position="17"/>
        <end position="247"/>
    </location>
</feature>
<evidence type="ECO:0000256" key="4">
    <source>
        <dbReference type="ARBA" id="ARBA00022723"/>
    </source>
</evidence>
<dbReference type="SMART" id="SM00729">
    <property type="entry name" value="Elp3"/>
    <property type="match status" value="1"/>
</dbReference>
<dbReference type="Pfam" id="PF04055">
    <property type="entry name" value="Radical_SAM"/>
    <property type="match status" value="1"/>
</dbReference>
<evidence type="ECO:0000313" key="9">
    <source>
        <dbReference type="Proteomes" id="UP000568380"/>
    </source>
</evidence>
<dbReference type="GO" id="GO:0016491">
    <property type="term" value="F:oxidoreductase activity"/>
    <property type="evidence" value="ECO:0007669"/>
    <property type="project" value="InterPro"/>
</dbReference>
<dbReference type="GO" id="GO:0046872">
    <property type="term" value="F:metal ion binding"/>
    <property type="evidence" value="ECO:0007669"/>
    <property type="project" value="UniProtKB-KW"/>
</dbReference>
<dbReference type="RefSeq" id="WP_221341351.1">
    <property type="nucleotide sequence ID" value="NZ_JACHIN010000013.1"/>
</dbReference>
<dbReference type="InterPro" id="IPR006638">
    <property type="entry name" value="Elp3/MiaA/NifB-like_rSAM"/>
</dbReference>
<evidence type="ECO:0000256" key="1">
    <source>
        <dbReference type="ARBA" id="ARBA00001966"/>
    </source>
</evidence>
<evidence type="ECO:0000256" key="2">
    <source>
        <dbReference type="ARBA" id="ARBA00022485"/>
    </source>
</evidence>
<evidence type="ECO:0000259" key="7">
    <source>
        <dbReference type="PROSITE" id="PS51918"/>
    </source>
</evidence>
<dbReference type="SFLD" id="SFLDG01067">
    <property type="entry name" value="SPASM/twitch_domain_containing"/>
    <property type="match status" value="1"/>
</dbReference>
<keyword evidence="6" id="KW-0411">Iron-sulfur</keyword>
<dbReference type="SFLD" id="SFLDS00029">
    <property type="entry name" value="Radical_SAM"/>
    <property type="match status" value="1"/>
</dbReference>
<evidence type="ECO:0000256" key="3">
    <source>
        <dbReference type="ARBA" id="ARBA00022691"/>
    </source>
</evidence>
<dbReference type="EMBL" id="JACHIN010000013">
    <property type="protein sequence ID" value="MBB5082284.1"/>
    <property type="molecule type" value="Genomic_DNA"/>
</dbReference>
<dbReference type="Gene3D" id="3.20.20.70">
    <property type="entry name" value="Aldolase class I"/>
    <property type="match status" value="1"/>
</dbReference>
<evidence type="ECO:0000256" key="5">
    <source>
        <dbReference type="ARBA" id="ARBA00023004"/>
    </source>
</evidence>
<organism evidence="8 9">
    <name type="scientific">Nonomuraea endophytica</name>
    <dbReference type="NCBI Taxonomy" id="714136"/>
    <lineage>
        <taxon>Bacteria</taxon>
        <taxon>Bacillati</taxon>
        <taxon>Actinomycetota</taxon>
        <taxon>Actinomycetes</taxon>
        <taxon>Streptosporangiales</taxon>
        <taxon>Streptosporangiaceae</taxon>
        <taxon>Nonomuraea</taxon>
    </lineage>
</organism>
<reference evidence="8 9" key="1">
    <citation type="submission" date="2020-08" db="EMBL/GenBank/DDBJ databases">
        <title>Genomic Encyclopedia of Type Strains, Phase IV (KMG-IV): sequencing the most valuable type-strain genomes for metagenomic binning, comparative biology and taxonomic classification.</title>
        <authorList>
            <person name="Goeker M."/>
        </authorList>
    </citation>
    <scope>NUCLEOTIDE SEQUENCE [LARGE SCALE GENOMIC DNA]</scope>
    <source>
        <strain evidence="8 9">DSM 45385</strain>
    </source>
</reference>
<name>A0A7W8EK31_9ACTN</name>
<dbReference type="SFLD" id="SFLDG01072">
    <property type="entry name" value="dehydrogenase_like"/>
    <property type="match status" value="1"/>
</dbReference>
<dbReference type="SFLD" id="SFLDG01386">
    <property type="entry name" value="main_SPASM_domain-containing"/>
    <property type="match status" value="1"/>
</dbReference>
<dbReference type="PROSITE" id="PS01305">
    <property type="entry name" value="MOAA_NIFB_PQQE"/>
    <property type="match status" value="1"/>
</dbReference>
<accession>A0A7W8EK31</accession>
<proteinExistence type="predicted"/>
<keyword evidence="5" id="KW-0408">Iron</keyword>
<dbReference type="InterPro" id="IPR000385">
    <property type="entry name" value="MoaA_NifB_PqqE_Fe-S-bd_CS"/>
</dbReference>
<keyword evidence="9" id="KW-1185">Reference proteome</keyword>
<dbReference type="PANTHER" id="PTHR43273:SF8">
    <property type="entry name" value="RADICAL SAM DOMAIN PROTEIN"/>
    <property type="match status" value="1"/>
</dbReference>
<keyword evidence="3" id="KW-0949">S-adenosyl-L-methionine</keyword>
<keyword evidence="4" id="KW-0479">Metal-binding</keyword>
<dbReference type="GO" id="GO:0051539">
    <property type="term" value="F:4 iron, 4 sulfur cluster binding"/>
    <property type="evidence" value="ECO:0007669"/>
    <property type="project" value="UniProtKB-KW"/>
</dbReference>
<keyword evidence="2" id="KW-0004">4Fe-4S</keyword>
<dbReference type="InterPro" id="IPR007197">
    <property type="entry name" value="rSAM"/>
</dbReference>
<dbReference type="CDD" id="cd01335">
    <property type="entry name" value="Radical_SAM"/>
    <property type="match status" value="1"/>
</dbReference>
<evidence type="ECO:0000313" key="8">
    <source>
        <dbReference type="EMBL" id="MBB5082284.1"/>
    </source>
</evidence>
<protein>
    <recommendedName>
        <fullName evidence="7">Radical SAM core domain-containing protein</fullName>
    </recommendedName>
</protein>
<dbReference type="GO" id="GO:0032324">
    <property type="term" value="P:molybdopterin cofactor biosynthetic process"/>
    <property type="evidence" value="ECO:0007669"/>
    <property type="project" value="UniProtKB-ARBA"/>
</dbReference>